<dbReference type="AlphaFoldDB" id="A0A2P8ERC8"/>
<evidence type="ECO:0000313" key="2">
    <source>
        <dbReference type="Proteomes" id="UP000242133"/>
    </source>
</evidence>
<dbReference type="Proteomes" id="UP000242133">
    <property type="component" value="Unassembled WGS sequence"/>
</dbReference>
<protein>
    <submittedName>
        <fullName evidence="1">Uncharacterized protein</fullName>
    </submittedName>
</protein>
<keyword evidence="2" id="KW-1185">Reference proteome</keyword>
<dbReference type="OrthoDB" id="7057360at2"/>
<dbReference type="RefSeq" id="WP_106592669.1">
    <property type="nucleotide sequence ID" value="NZ_PYGI01000020.1"/>
</dbReference>
<reference evidence="1 2" key="1">
    <citation type="submission" date="2018-03" db="EMBL/GenBank/DDBJ databases">
        <title>Genomic Encyclopedia of Archaeal and Bacterial Type Strains, Phase II (KMG-II): from individual species to whole genera.</title>
        <authorList>
            <person name="Goeker M."/>
        </authorList>
    </citation>
    <scope>NUCLEOTIDE SEQUENCE [LARGE SCALE GENOMIC DNA]</scope>
    <source>
        <strain evidence="1 2">DSM 17586</strain>
    </source>
</reference>
<proteinExistence type="predicted"/>
<gene>
    <name evidence="1" type="ORF">CLV44_1205</name>
</gene>
<evidence type="ECO:0000313" key="1">
    <source>
        <dbReference type="EMBL" id="PSL12021.1"/>
    </source>
</evidence>
<comment type="caution">
    <text evidence="1">The sequence shown here is derived from an EMBL/GenBank/DDBJ whole genome shotgun (WGS) entry which is preliminary data.</text>
</comment>
<accession>A0A2P8ERC8</accession>
<name>A0A2P8ERC8_9GAMM</name>
<dbReference type="EMBL" id="PYGI01000020">
    <property type="protein sequence ID" value="PSL12021.1"/>
    <property type="molecule type" value="Genomic_DNA"/>
</dbReference>
<sequence length="244" mass="27712">MTSEIKRTLALSQELLNAVRLIKAGFGQLQSIGAGNDFYHLPLLTLASGFERFMKVTLCFRWLEKHGCFPTDKAFPSGRNGHDLRHLLEKVRTECFLDDYVDNIPVAQDDIEYLNSERLLSFIGVLSDFGQAARYYNLDVIVGRQVQTDDPDTAWQRLETEILLARKELLAEIEENPASNRIRLEINNEVVARLERLARAIARLYTIGMIGRDAKRHLAYIGCFLHLPDAELGTKKYELSGSAL</sequence>
<organism evidence="1 2">
    <name type="scientific">Marinobacterium halophilum</name>
    <dbReference type="NCBI Taxonomy" id="267374"/>
    <lineage>
        <taxon>Bacteria</taxon>
        <taxon>Pseudomonadati</taxon>
        <taxon>Pseudomonadota</taxon>
        <taxon>Gammaproteobacteria</taxon>
        <taxon>Oceanospirillales</taxon>
        <taxon>Oceanospirillaceae</taxon>
        <taxon>Marinobacterium</taxon>
    </lineage>
</organism>